<accession>A0A6S6U173</accession>
<dbReference type="AlphaFoldDB" id="A0A6S6U173"/>
<evidence type="ECO:0008006" key="2">
    <source>
        <dbReference type="Google" id="ProtNLM"/>
    </source>
</evidence>
<sequence>MARPKNLEYNKSIFKPGDTHILHNTLNKKEKANIYFISTPGQMLSAIEAQNHFQTKNNILVILFFVVGDGKYINQMFKLSELFPYDMLMTYQNRNTRNIFAYSKYLKHLKEYNYDYAFIGYHTILYRRMVANINFNKLFLLDSGENIIDVHTQLCSENSTYNSLYKSFKDSNYKGKLAWIQYYLLGYKKDRNIDDISFFTNFDIEPFNKEKIIKHKYEYVKDIFGEDINQYSEKMLSIFNLNINGHKNILAKRRMIDMSIDKKSMVSATGISLELFPDMVKTVKGYSDKLINNIIAQEKSFYSVRVTTDKEFLKKLQHALIFKDSMIFQNTLNLLLEIFSKRLFDILSNQSINILRLNGILSTLNEALKLYIEGKNRFDREIKINNFYELFNILINMSNTRLSNKEKISIVNYLVLIYSNYMHGLKNENNIVNAYVYLEKNTNAFKHKLIDLLCQLPDSSSDLNSNIPIFKANLYSKYISTEKYKNSLNYLYQTLILGNNLNQDIERLSKYFIYTNKRIQNISKHIKALGILLEHSTDSNKIKNRVWDIYSKAVFDRKYRIEAGLLIVKDYCNNNSQSKATKLYFQILKSKGIKTREEALLYMDKALLLKLHISNREHFEELYNKYIFVPFLSTNNSDVILDFFKFQSKLVEIEKQKKIEYTNRPKNLEYNKSIFKPGDTHILHNTLNKKEKANIYFISTPGQMLSAIEAQNHFQTKNNILVILFFVVGDGKNINQMFKLSELFPYDMLMTYQNKSAKFYISLIPFLKLLKEYQFNYLFFGFNTMLYRRIVANMEYKQLFYLDDGVHTITTHEDIYNDKRKLTRVEYKAFPKTLNFLKVLYIYGKNHLKADKSLSDLNFFTVYNIEKYQNEKIIKHDFSYTRSLFIGQNLKDDNLYVLGQPLVEQVGVDQLVYHNYLFSLFEFYKDKNIIFIPHRLEKLHENLKSHLIRNQISLFIPDKPIEFYFLYKNIYPGYVASFITSALFNINKLFPKTEARAFEIDIKELDKHHQQGISLIYQHYRNEDIKIIDMKKYLIEKT</sequence>
<protein>
    <recommendedName>
        <fullName evidence="2">Glycosyltransferase</fullName>
    </recommendedName>
</protein>
<organism evidence="1">
    <name type="scientific">uncultured Sulfurovum sp</name>
    <dbReference type="NCBI Taxonomy" id="269237"/>
    <lineage>
        <taxon>Bacteria</taxon>
        <taxon>Pseudomonadati</taxon>
        <taxon>Campylobacterota</taxon>
        <taxon>Epsilonproteobacteria</taxon>
        <taxon>Campylobacterales</taxon>
        <taxon>Sulfurovaceae</taxon>
        <taxon>Sulfurovum</taxon>
        <taxon>environmental samples</taxon>
    </lineage>
</organism>
<reference evidence="1" key="1">
    <citation type="submission" date="2020-01" db="EMBL/GenBank/DDBJ databases">
        <authorList>
            <person name="Meier V. D."/>
            <person name="Meier V D."/>
        </authorList>
    </citation>
    <scope>NUCLEOTIDE SEQUENCE</scope>
    <source>
        <strain evidence="1">HLG_WM_MAG_01</strain>
    </source>
</reference>
<evidence type="ECO:0000313" key="1">
    <source>
        <dbReference type="EMBL" id="CAA6825444.1"/>
    </source>
</evidence>
<name>A0A6S6U173_9BACT</name>
<gene>
    <name evidence="1" type="ORF">HELGO_WM22221</name>
</gene>
<proteinExistence type="predicted"/>
<dbReference type="EMBL" id="CACVAS010000129">
    <property type="protein sequence ID" value="CAA6825444.1"/>
    <property type="molecule type" value="Genomic_DNA"/>
</dbReference>